<evidence type="ECO:0000313" key="9">
    <source>
        <dbReference type="Proteomes" id="UP000051999"/>
    </source>
</evidence>
<keyword evidence="3 6" id="KW-0812">Transmembrane</keyword>
<dbReference type="GO" id="GO:0016755">
    <property type="term" value="F:aminoacyltransferase activity"/>
    <property type="evidence" value="ECO:0007669"/>
    <property type="project" value="TreeGrafter"/>
</dbReference>
<feature type="transmembrane region" description="Helical" evidence="6">
    <location>
        <begin position="59"/>
        <end position="77"/>
    </location>
</feature>
<evidence type="ECO:0000256" key="3">
    <source>
        <dbReference type="ARBA" id="ARBA00022692"/>
    </source>
</evidence>
<feature type="transmembrane region" description="Helical" evidence="6">
    <location>
        <begin position="97"/>
        <end position="117"/>
    </location>
</feature>
<evidence type="ECO:0000256" key="2">
    <source>
        <dbReference type="ARBA" id="ARBA00022475"/>
    </source>
</evidence>
<dbReference type="STRING" id="1114972.FD35_GL001570"/>
<evidence type="ECO:0000313" key="8">
    <source>
        <dbReference type="EMBL" id="KRL56483.1"/>
    </source>
</evidence>
<evidence type="ECO:0000256" key="6">
    <source>
        <dbReference type="SAM" id="Phobius"/>
    </source>
</evidence>
<dbReference type="OrthoDB" id="145485at2"/>
<keyword evidence="4 6" id="KW-1133">Transmembrane helix</keyword>
<feature type="transmembrane region" description="Helical" evidence="6">
    <location>
        <begin position="277"/>
        <end position="301"/>
    </location>
</feature>
<accession>A0A0R1RTA5</accession>
<feature type="transmembrane region" description="Helical" evidence="6">
    <location>
        <begin position="488"/>
        <end position="509"/>
    </location>
</feature>
<dbReference type="InterPro" id="IPR024320">
    <property type="entry name" value="LPG_synthase_C"/>
</dbReference>
<dbReference type="GO" id="GO:0055091">
    <property type="term" value="P:phospholipid homeostasis"/>
    <property type="evidence" value="ECO:0007669"/>
    <property type="project" value="TreeGrafter"/>
</dbReference>
<feature type="transmembrane region" description="Helical" evidence="6">
    <location>
        <begin position="443"/>
        <end position="468"/>
    </location>
</feature>
<feature type="domain" description="Phosphatidylglycerol lysyltransferase C-terminal" evidence="7">
    <location>
        <begin position="531"/>
        <end position="823"/>
    </location>
</feature>
<feature type="transmembrane region" description="Helical" evidence="6">
    <location>
        <begin position="137"/>
        <end position="161"/>
    </location>
</feature>
<comment type="caution">
    <text evidence="8">The sequence shown here is derived from an EMBL/GenBank/DDBJ whole genome shotgun (WGS) entry which is preliminary data.</text>
</comment>
<sequence>MKTLRKMWAAINRHMTLLRLLFVFSVLLYVIHEVGRDIQQISGQEVAETFSQQTPTSLLLMLVVGFIAVTPMLNYDFNIVKFLPGKFKKGYVIRSGWTVNTFTNIAGFGGLLGASLRANFYSKGATRKQILFAISKIALFLVTGLSLLCWIALFQIFVLHIGGVFARYWIWMVGGALYFPTVMLVTHFTDSEFFNDLTLKRQLSLMAGSSFEWLFCALFFIFIGALMGVKVDFAAVLPMFAVASVAGVVSMIPGGLGSFDTFMLTGLGFIGVGKADALVWLLFYRIFYYILPFLVGVLFFIQDTGSKINHAFEGLPMQLFQRIAHVFLTVFLWFSGVMIILVSTFPHLQEYNKVYGALYGYVVYFANQAINIIMGFLLIGLARGVNSRVKRAFWPTTVVLIMAALNTMWKDPSIKMSVFLVLVLAALWLSHKEFYREHFEYSWGAMLFDGISFVGIFVTYIIVGVYNTPNYQRMHHVPRAALFPTERVWLSGLIAIAIALVVLAIVYWYMHNGKSTIFKVPFDEGRVAHVIDTYGGNEVSHLAYLRDKLLYFYTVDDEDKMFFMYQKKADRLIVMGEPVGDQQYRDAAIDNFMDVADKEGYSIVFYEIDEDLTMSLHEKGYDFFKFGEEGFVNLPSFSMQGKKRKSDRNLMSKFDRVGITFEELKPPFDADTLHELRVISDEWLDGQNESGFSLGFFDDYYLDQSSIYVMRSAEGKILAFTTNMPTHSGISSIDLMRYGKNAPSGTMDVMFIHLLQHNAEAGFEDFNMGMAPLSNVGVSRFSFIEERIAHLIYEYGYRFYGFQGLRNYKEKYVTSWHGKYIAYRRRNSLVFTMLQITMVVNAKRVTNKKEKRLLIFHAKS</sequence>
<dbReference type="PANTHER" id="PTHR34697">
    <property type="entry name" value="PHOSPHATIDYLGLYCEROL LYSYLTRANSFERASE"/>
    <property type="match status" value="1"/>
</dbReference>
<dbReference type="SUPFAM" id="SSF55729">
    <property type="entry name" value="Acyl-CoA N-acyltransferases (Nat)"/>
    <property type="match status" value="1"/>
</dbReference>
<dbReference type="PATRIC" id="fig|1114972.6.peg.1598"/>
<evidence type="ECO:0000256" key="1">
    <source>
        <dbReference type="ARBA" id="ARBA00004651"/>
    </source>
</evidence>
<dbReference type="GO" id="GO:0005886">
    <property type="term" value="C:plasma membrane"/>
    <property type="evidence" value="ECO:0007669"/>
    <property type="project" value="UniProtKB-SubCell"/>
</dbReference>
<dbReference type="eggNOG" id="COG2898">
    <property type="taxonomic scope" value="Bacteria"/>
</dbReference>
<dbReference type="Proteomes" id="UP000051999">
    <property type="component" value="Unassembled WGS sequence"/>
</dbReference>
<reference evidence="8 9" key="1">
    <citation type="journal article" date="2015" name="Genome Announc.">
        <title>Expanding the biotechnology potential of lactobacilli through comparative genomics of 213 strains and associated genera.</title>
        <authorList>
            <person name="Sun Z."/>
            <person name="Harris H.M."/>
            <person name="McCann A."/>
            <person name="Guo C."/>
            <person name="Argimon S."/>
            <person name="Zhang W."/>
            <person name="Yang X."/>
            <person name="Jeffery I.B."/>
            <person name="Cooney J.C."/>
            <person name="Kagawa T.F."/>
            <person name="Liu W."/>
            <person name="Song Y."/>
            <person name="Salvetti E."/>
            <person name="Wrobel A."/>
            <person name="Rasinkangas P."/>
            <person name="Parkhill J."/>
            <person name="Rea M.C."/>
            <person name="O'Sullivan O."/>
            <person name="Ritari J."/>
            <person name="Douillard F.P."/>
            <person name="Paul Ross R."/>
            <person name="Yang R."/>
            <person name="Briner A.E."/>
            <person name="Felis G.E."/>
            <person name="de Vos W.M."/>
            <person name="Barrangou R."/>
            <person name="Klaenhammer T.R."/>
            <person name="Caufield P.W."/>
            <person name="Cui Y."/>
            <person name="Zhang H."/>
            <person name="O'Toole P.W."/>
        </authorList>
    </citation>
    <scope>NUCLEOTIDE SEQUENCE [LARGE SCALE GENOMIC DNA]</scope>
    <source>
        <strain evidence="8 9">DSM 15814</strain>
    </source>
</reference>
<dbReference type="RefSeq" id="WP_017262115.1">
    <property type="nucleotide sequence ID" value="NZ_AUAW01000005.1"/>
</dbReference>
<feature type="transmembrane region" description="Helical" evidence="6">
    <location>
        <begin position="322"/>
        <end position="346"/>
    </location>
</feature>
<dbReference type="AlphaFoldDB" id="A0A0R1RTA5"/>
<evidence type="ECO:0000259" key="7">
    <source>
        <dbReference type="Pfam" id="PF09924"/>
    </source>
</evidence>
<feature type="transmembrane region" description="Helical" evidence="6">
    <location>
        <begin position="414"/>
        <end position="431"/>
    </location>
</feature>
<evidence type="ECO:0000256" key="4">
    <source>
        <dbReference type="ARBA" id="ARBA00022989"/>
    </source>
</evidence>
<dbReference type="Pfam" id="PF09924">
    <property type="entry name" value="LPG_synthase_C"/>
    <property type="match status" value="1"/>
</dbReference>
<dbReference type="NCBIfam" id="NF033480">
    <property type="entry name" value="bifunc_MprF"/>
    <property type="match status" value="1"/>
</dbReference>
<keyword evidence="5 6" id="KW-0472">Membrane</keyword>
<dbReference type="PANTHER" id="PTHR34697:SF2">
    <property type="entry name" value="PHOSPHATIDYLGLYCEROL LYSYLTRANSFERASE"/>
    <property type="match status" value="1"/>
</dbReference>
<feature type="transmembrane region" description="Helical" evidence="6">
    <location>
        <begin position="168"/>
        <end position="189"/>
    </location>
</feature>
<keyword evidence="2" id="KW-1003">Cell membrane</keyword>
<evidence type="ECO:0000256" key="5">
    <source>
        <dbReference type="ARBA" id="ARBA00023136"/>
    </source>
</evidence>
<feature type="transmembrane region" description="Helical" evidence="6">
    <location>
        <begin position="209"/>
        <end position="229"/>
    </location>
</feature>
<dbReference type="EMBL" id="AZFF01000003">
    <property type="protein sequence ID" value="KRL56483.1"/>
    <property type="molecule type" value="Genomic_DNA"/>
</dbReference>
<proteinExistence type="predicted"/>
<organism evidence="8 9">
    <name type="scientific">Furfurilactobacillus rossiae DSM 15814</name>
    <dbReference type="NCBI Taxonomy" id="1114972"/>
    <lineage>
        <taxon>Bacteria</taxon>
        <taxon>Bacillati</taxon>
        <taxon>Bacillota</taxon>
        <taxon>Bacilli</taxon>
        <taxon>Lactobacillales</taxon>
        <taxon>Lactobacillaceae</taxon>
        <taxon>Furfurilactobacillus</taxon>
    </lineage>
</organism>
<keyword evidence="9" id="KW-1185">Reference proteome</keyword>
<feature type="transmembrane region" description="Helical" evidence="6">
    <location>
        <begin position="358"/>
        <end position="380"/>
    </location>
</feature>
<gene>
    <name evidence="8" type="ORF">FD35_GL001570</name>
</gene>
<dbReference type="eggNOG" id="COG0392">
    <property type="taxonomic scope" value="Bacteria"/>
</dbReference>
<feature type="transmembrane region" description="Helical" evidence="6">
    <location>
        <begin position="236"/>
        <end position="257"/>
    </location>
</feature>
<name>A0A0R1RTA5_9LACO</name>
<comment type="subcellular location">
    <subcellularLocation>
        <location evidence="1">Cell membrane</location>
        <topology evidence="1">Multi-pass membrane protein</topology>
    </subcellularLocation>
</comment>
<dbReference type="InterPro" id="IPR051211">
    <property type="entry name" value="PG_lysyltransferase"/>
</dbReference>
<dbReference type="InterPro" id="IPR016181">
    <property type="entry name" value="Acyl_CoA_acyltransferase"/>
</dbReference>
<protein>
    <recommendedName>
        <fullName evidence="7">Phosphatidylglycerol lysyltransferase C-terminal domain-containing protein</fullName>
    </recommendedName>
</protein>